<evidence type="ECO:0000256" key="7">
    <source>
        <dbReference type="ARBA" id="ARBA00023136"/>
    </source>
</evidence>
<dbReference type="NCBIfam" id="NF004430">
    <property type="entry name" value="PRK05771.2-4"/>
    <property type="match status" value="1"/>
</dbReference>
<keyword evidence="5 10" id="KW-1133">Transmembrane helix</keyword>
<comment type="subcellular location">
    <subcellularLocation>
        <location evidence="1">Membrane</location>
        <topology evidence="1">Multi-pass membrane protein</topology>
    </subcellularLocation>
</comment>
<protein>
    <recommendedName>
        <fullName evidence="9 10">A-type ATP synthase subunit I</fullName>
    </recommendedName>
</protein>
<dbReference type="AlphaFoldDB" id="A0AA97FCH9"/>
<evidence type="ECO:0000256" key="9">
    <source>
        <dbReference type="ARBA" id="ARBA00068671"/>
    </source>
</evidence>
<dbReference type="PANTHER" id="PTHR11629:SF63">
    <property type="entry name" value="V-TYPE PROTON ATPASE SUBUNIT A"/>
    <property type="match status" value="1"/>
</dbReference>
<dbReference type="KEGG" id="mefw:F1737_09815"/>
<dbReference type="EMBL" id="CP043875">
    <property type="protein sequence ID" value="WOF16960.1"/>
    <property type="molecule type" value="Genomic_DNA"/>
</dbReference>
<dbReference type="GO" id="GO:0046961">
    <property type="term" value="F:proton-transporting ATPase activity, rotational mechanism"/>
    <property type="evidence" value="ECO:0007669"/>
    <property type="project" value="InterPro"/>
</dbReference>
<evidence type="ECO:0000313" key="11">
    <source>
        <dbReference type="EMBL" id="WOF16960.1"/>
    </source>
</evidence>
<evidence type="ECO:0000256" key="5">
    <source>
        <dbReference type="ARBA" id="ARBA00022989"/>
    </source>
</evidence>
<feature type="transmembrane region" description="Helical" evidence="10">
    <location>
        <begin position="598"/>
        <end position="621"/>
    </location>
</feature>
<keyword evidence="7 10" id="KW-0472">Membrane</keyword>
<feature type="transmembrane region" description="Helical" evidence="10">
    <location>
        <begin position="348"/>
        <end position="378"/>
    </location>
</feature>
<evidence type="ECO:0000313" key="12">
    <source>
        <dbReference type="Proteomes" id="UP001301797"/>
    </source>
</evidence>
<comment type="function">
    <text evidence="8">Component of the A-type ATP synthase that produces ATP from ADP in the presence of a proton gradient across the membrane.</text>
</comment>
<dbReference type="RefSeq" id="WP_317136405.1">
    <property type="nucleotide sequence ID" value="NZ_CP043875.1"/>
</dbReference>
<comment type="similarity">
    <text evidence="2 10">Belongs to the V-ATPase 116 kDa subunit family.</text>
</comment>
<sequence length="659" mass="72056">MFKVQRMSKLLIAASKDQLEPIVRELYRYNLFHIEDFVEQEAEGYEGFKIGKPIEGAGKTSTELLRIRSIANMIGVSAGNVDAAGVMSAGSLQNKIEGDLPGIESEITGFVDEKNSLEAQMRECEQKIAELAPFAAFPNDLSYLHGYDGFSVYAGHIPGDVEIPVDCEKFFTSEVAGNFLIAVVPKAEAEKAESFLSEAGFQSVGIPKEDGTAAERTEWYTHEITRLESEIGKKIEQIAALKTKHASFLVACDELLTADVERAEAPLRFATTEQTFVAEGWVPSDKAKALTDDLMKVTGGKVFVNEEEIDYEKDVVPIEYDNPDFSKPTEALMDIYSRPQYTEFDPTLLVSIVFPIFFGFILGDVGYGLVLLIASFGLRKMVKDSIAGNQLLDVLRNASVMSIIFGVLYSEFLGFALPWDPLIFSRHFNIGAAHAGGHGPEAILLLIITAWIGILHITLGRGIHIRNALIQLHPGEHRNKVVFAQLGWILVMWGILLIIWTIAPIPMMPDLTGFAAIAAGLNIFAIIGGLLIIVGVIGIGRESALELMELPTIVSHVLSYTRLAAVGLSSVAIAAVTNFISIGMIIEPAIADFGIVSIVMIVVGIVVFLIGHILNTALGLLGGGLHSIRLHYVEFFTKFYQGGGKRYEPFGIIRKFTEE</sequence>
<dbReference type="Proteomes" id="UP001301797">
    <property type="component" value="Chromosome"/>
</dbReference>
<dbReference type="PANTHER" id="PTHR11629">
    <property type="entry name" value="VACUOLAR PROTON ATPASES"/>
    <property type="match status" value="1"/>
</dbReference>
<evidence type="ECO:0000256" key="8">
    <source>
        <dbReference type="ARBA" id="ARBA00059506"/>
    </source>
</evidence>
<evidence type="ECO:0000256" key="2">
    <source>
        <dbReference type="ARBA" id="ARBA00009904"/>
    </source>
</evidence>
<proteinExistence type="inferred from homology"/>
<gene>
    <name evidence="11" type="ORF">F1737_09815</name>
</gene>
<dbReference type="InterPro" id="IPR002490">
    <property type="entry name" value="V-ATPase_116kDa_su"/>
</dbReference>
<feature type="transmembrane region" description="Helical" evidence="10">
    <location>
        <begin position="442"/>
        <end position="460"/>
    </location>
</feature>
<evidence type="ECO:0000256" key="6">
    <source>
        <dbReference type="ARBA" id="ARBA00023065"/>
    </source>
</evidence>
<keyword evidence="12" id="KW-1185">Reference proteome</keyword>
<name>A0AA97FCH9_9EURY</name>
<dbReference type="GeneID" id="85230465"/>
<feature type="transmembrane region" description="Helical" evidence="10">
    <location>
        <begin position="560"/>
        <end position="586"/>
    </location>
</feature>
<keyword evidence="4 10" id="KW-0812">Transmembrane</keyword>
<feature type="transmembrane region" description="Helical" evidence="10">
    <location>
        <begin position="398"/>
        <end position="419"/>
    </location>
</feature>
<organism evidence="11 12">
    <name type="scientific">Methanochimaera problematica</name>
    <dbReference type="NCBI Taxonomy" id="2609417"/>
    <lineage>
        <taxon>Archaea</taxon>
        <taxon>Methanobacteriati</taxon>
        <taxon>Methanobacteriota</taxon>
        <taxon>Stenosarchaea group</taxon>
        <taxon>Methanomicrobia</taxon>
        <taxon>Methanomicrobiales</taxon>
        <taxon>Methanomicrobiaceae</taxon>
        <taxon>Methanochimaera</taxon>
    </lineage>
</organism>
<evidence type="ECO:0000256" key="1">
    <source>
        <dbReference type="ARBA" id="ARBA00004141"/>
    </source>
</evidence>
<feature type="transmembrane region" description="Helical" evidence="10">
    <location>
        <begin position="514"/>
        <end position="539"/>
    </location>
</feature>
<evidence type="ECO:0000256" key="4">
    <source>
        <dbReference type="ARBA" id="ARBA00022692"/>
    </source>
</evidence>
<evidence type="ECO:0000256" key="3">
    <source>
        <dbReference type="ARBA" id="ARBA00022448"/>
    </source>
</evidence>
<accession>A0AA97FCH9</accession>
<dbReference type="GO" id="GO:0007035">
    <property type="term" value="P:vacuolar acidification"/>
    <property type="evidence" value="ECO:0007669"/>
    <property type="project" value="TreeGrafter"/>
</dbReference>
<reference evidence="11 12" key="1">
    <citation type="submission" date="2019-09" db="EMBL/GenBank/DDBJ databases">
        <title>The complete genome of Methanoplanus sp. FWC-SCC4.</title>
        <authorList>
            <person name="Chen S.-C."/>
            <person name="Zhou Y.-Z."/>
            <person name="Lai M.-C."/>
        </authorList>
    </citation>
    <scope>NUCLEOTIDE SEQUENCE [LARGE SCALE GENOMIC DNA]</scope>
    <source>
        <strain evidence="11 12">FWC-SCC4</strain>
    </source>
</reference>
<dbReference type="GO" id="GO:0051117">
    <property type="term" value="F:ATPase binding"/>
    <property type="evidence" value="ECO:0007669"/>
    <property type="project" value="TreeGrafter"/>
</dbReference>
<dbReference type="GO" id="GO:0033179">
    <property type="term" value="C:proton-transporting V-type ATPase, V0 domain"/>
    <property type="evidence" value="ECO:0007669"/>
    <property type="project" value="InterPro"/>
</dbReference>
<keyword evidence="6 10" id="KW-0406">Ion transport</keyword>
<dbReference type="GO" id="GO:0016471">
    <property type="term" value="C:vacuolar proton-transporting V-type ATPase complex"/>
    <property type="evidence" value="ECO:0007669"/>
    <property type="project" value="TreeGrafter"/>
</dbReference>
<keyword evidence="3 10" id="KW-0813">Transport</keyword>
<feature type="transmembrane region" description="Helical" evidence="10">
    <location>
        <begin position="481"/>
        <end position="502"/>
    </location>
</feature>
<dbReference type="Pfam" id="PF01496">
    <property type="entry name" value="V_ATPase_I"/>
    <property type="match status" value="2"/>
</dbReference>
<evidence type="ECO:0000256" key="10">
    <source>
        <dbReference type="RuleBase" id="RU361189"/>
    </source>
</evidence>